<dbReference type="InterPro" id="IPR006127">
    <property type="entry name" value="ZnuA-like"/>
</dbReference>
<name>A0A1M6E9Y6_9BACT</name>
<evidence type="ECO:0000313" key="9">
    <source>
        <dbReference type="Proteomes" id="UP000184510"/>
    </source>
</evidence>
<dbReference type="GO" id="GO:0046872">
    <property type="term" value="F:metal ion binding"/>
    <property type="evidence" value="ECO:0007669"/>
    <property type="project" value="UniProtKB-KW"/>
</dbReference>
<gene>
    <name evidence="8" type="ORF">SAMN02745181_0974</name>
</gene>
<evidence type="ECO:0000256" key="6">
    <source>
        <dbReference type="RuleBase" id="RU003512"/>
    </source>
</evidence>
<dbReference type="GO" id="GO:0030001">
    <property type="term" value="P:metal ion transport"/>
    <property type="evidence" value="ECO:0007669"/>
    <property type="project" value="InterPro"/>
</dbReference>
<dbReference type="Pfam" id="PF01297">
    <property type="entry name" value="ZnuA"/>
    <property type="match status" value="1"/>
</dbReference>
<keyword evidence="9" id="KW-1185">Reference proteome</keyword>
<dbReference type="InterPro" id="IPR006129">
    <property type="entry name" value="AdhesinB"/>
</dbReference>
<evidence type="ECO:0000256" key="1">
    <source>
        <dbReference type="ARBA" id="ARBA00004196"/>
    </source>
</evidence>
<accession>A0A1M6E9Y6</accession>
<comment type="subcellular location">
    <subcellularLocation>
        <location evidence="1">Cell envelope</location>
    </subcellularLocation>
</comment>
<dbReference type="Proteomes" id="UP000184510">
    <property type="component" value="Unassembled WGS sequence"/>
</dbReference>
<feature type="signal peptide" evidence="7">
    <location>
        <begin position="1"/>
        <end position="18"/>
    </location>
</feature>
<feature type="chain" id="PRO_5013110497" evidence="7">
    <location>
        <begin position="19"/>
        <end position="291"/>
    </location>
</feature>
<dbReference type="SUPFAM" id="SSF53807">
    <property type="entry name" value="Helical backbone' metal receptor"/>
    <property type="match status" value="1"/>
</dbReference>
<proteinExistence type="inferred from homology"/>
<dbReference type="PANTHER" id="PTHR42953">
    <property type="entry name" value="HIGH-AFFINITY ZINC UPTAKE SYSTEM PROTEIN ZNUA-RELATED"/>
    <property type="match status" value="1"/>
</dbReference>
<comment type="similarity">
    <text evidence="2 6">Belongs to the bacterial solute-binding protein 9 family.</text>
</comment>
<evidence type="ECO:0000256" key="2">
    <source>
        <dbReference type="ARBA" id="ARBA00011028"/>
    </source>
</evidence>
<dbReference type="AlphaFoldDB" id="A0A1M6E9Y6"/>
<dbReference type="GO" id="GO:0030313">
    <property type="term" value="C:cell envelope"/>
    <property type="evidence" value="ECO:0007669"/>
    <property type="project" value="UniProtKB-SubCell"/>
</dbReference>
<evidence type="ECO:0000256" key="4">
    <source>
        <dbReference type="ARBA" id="ARBA00022723"/>
    </source>
</evidence>
<dbReference type="EMBL" id="FQYR01000002">
    <property type="protein sequence ID" value="SHI82179.1"/>
    <property type="molecule type" value="Genomic_DNA"/>
</dbReference>
<dbReference type="PRINTS" id="PR00690">
    <property type="entry name" value="ADHESNFAMILY"/>
</dbReference>
<dbReference type="FunCoup" id="A0A1M6E9Y6">
    <property type="interactions" value="130"/>
</dbReference>
<dbReference type="RefSeq" id="WP_143158339.1">
    <property type="nucleotide sequence ID" value="NZ_FQYR01000002.1"/>
</dbReference>
<dbReference type="PANTHER" id="PTHR42953:SF1">
    <property type="entry name" value="METAL-BINDING PROTEIN HI_0362-RELATED"/>
    <property type="match status" value="1"/>
</dbReference>
<keyword evidence="3 6" id="KW-0813">Transport</keyword>
<evidence type="ECO:0000313" key="8">
    <source>
        <dbReference type="EMBL" id="SHI82179.1"/>
    </source>
</evidence>
<dbReference type="InParanoid" id="A0A1M6E9Y6"/>
<evidence type="ECO:0000256" key="3">
    <source>
        <dbReference type="ARBA" id="ARBA00022448"/>
    </source>
</evidence>
<keyword evidence="5 7" id="KW-0732">Signal</keyword>
<dbReference type="OrthoDB" id="9793396at2"/>
<organism evidence="8 9">
    <name type="scientific">Rubritalea squalenifaciens DSM 18772</name>
    <dbReference type="NCBI Taxonomy" id="1123071"/>
    <lineage>
        <taxon>Bacteria</taxon>
        <taxon>Pseudomonadati</taxon>
        <taxon>Verrucomicrobiota</taxon>
        <taxon>Verrucomicrobiia</taxon>
        <taxon>Verrucomicrobiales</taxon>
        <taxon>Rubritaleaceae</taxon>
        <taxon>Rubritalea</taxon>
    </lineage>
</organism>
<protein>
    <submittedName>
        <fullName evidence="8">Zinc/manganese transport system substrate-binding protein</fullName>
    </submittedName>
</protein>
<dbReference type="InterPro" id="IPR050492">
    <property type="entry name" value="Bact_metal-bind_prot9"/>
</dbReference>
<sequence length="291" mass="31758">MKIITLLCMLIVAPCAFAKMKVATLSPLLADLARQVGGDKVEVVDLMGPNGDPHTFRPSPSALQEANGAKIYLVNGKNLEPFLPNLKSIVGNKATILEVGRKIPSLTISSEGSLYACCPKHSHGALDPHWWQSIDNWRRATSIVADEFAELDPSNKDHYKANAKAYRSQLSSTKTWAKKQIAGIPRDQRHLATAHAAYGYFCKEFGFKSIPVQGLNKEQSATPQYVAEAVATIRSNKVKAIFPEKMANTKSIQSIAKESGAKVGDSLYADSHNSIIGMFQHNVNSIVKALR</sequence>
<reference evidence="8 9" key="1">
    <citation type="submission" date="2016-11" db="EMBL/GenBank/DDBJ databases">
        <authorList>
            <person name="Jaros S."/>
            <person name="Januszkiewicz K."/>
            <person name="Wedrychowicz H."/>
        </authorList>
    </citation>
    <scope>NUCLEOTIDE SEQUENCE [LARGE SCALE GENOMIC DNA]</scope>
    <source>
        <strain evidence="8 9">DSM 18772</strain>
    </source>
</reference>
<evidence type="ECO:0000256" key="7">
    <source>
        <dbReference type="SAM" id="SignalP"/>
    </source>
</evidence>
<keyword evidence="4" id="KW-0479">Metal-binding</keyword>
<dbReference type="Gene3D" id="3.40.50.1980">
    <property type="entry name" value="Nitrogenase molybdenum iron protein domain"/>
    <property type="match status" value="2"/>
</dbReference>
<dbReference type="GO" id="GO:0007155">
    <property type="term" value="P:cell adhesion"/>
    <property type="evidence" value="ECO:0007669"/>
    <property type="project" value="InterPro"/>
</dbReference>
<dbReference type="InterPro" id="IPR006128">
    <property type="entry name" value="Lipoprotein_PsaA-like"/>
</dbReference>
<dbReference type="STRING" id="1123071.SAMN02745181_0974"/>
<evidence type="ECO:0000256" key="5">
    <source>
        <dbReference type="ARBA" id="ARBA00022729"/>
    </source>
</evidence>
<dbReference type="PRINTS" id="PR00691">
    <property type="entry name" value="ADHESINB"/>
</dbReference>